<name>A0ABT0CFY7_THEVL</name>
<protein>
    <submittedName>
        <fullName evidence="2">Uncharacterized protein</fullName>
    </submittedName>
</protein>
<reference evidence="2" key="1">
    <citation type="submission" date="2021-02" db="EMBL/GenBank/DDBJ databases">
        <title>The CRISPR/cas machinery reduction and long-range gene transfer in the hot spring cyanobacterium Synechococcus.</title>
        <authorList>
            <person name="Dvorak P."/>
            <person name="Jahodarova E."/>
            <person name="Hasler P."/>
            <person name="Poulickova A."/>
        </authorList>
    </citation>
    <scope>NUCLEOTIDE SEQUENCE</scope>
    <source>
        <strain evidence="2">Rupite</strain>
    </source>
</reference>
<sequence length="85" mass="9534">MTLAEEIQISKGALEAAVTCASAKVNDPTWSFTIPEVTVQIQCAEDYFYSELRLPSDTLMNPFPNRLGRSNLDDDENEVEATYEE</sequence>
<keyword evidence="3" id="KW-1185">Reference proteome</keyword>
<dbReference type="RefSeq" id="WP_244352731.1">
    <property type="nucleotide sequence ID" value="NZ_JAFIRA010000056.1"/>
</dbReference>
<organism evidence="2 3">
    <name type="scientific">Thermostichus vulcanus str. 'Rupite'</name>
    <dbReference type="NCBI Taxonomy" id="2813851"/>
    <lineage>
        <taxon>Bacteria</taxon>
        <taxon>Bacillati</taxon>
        <taxon>Cyanobacteriota</taxon>
        <taxon>Cyanophyceae</taxon>
        <taxon>Thermostichales</taxon>
        <taxon>Thermostichaceae</taxon>
        <taxon>Thermostichus</taxon>
    </lineage>
</organism>
<gene>
    <name evidence="2" type="ORF">JX360_15535</name>
</gene>
<proteinExistence type="predicted"/>
<evidence type="ECO:0000313" key="3">
    <source>
        <dbReference type="Proteomes" id="UP000830835"/>
    </source>
</evidence>
<evidence type="ECO:0000313" key="2">
    <source>
        <dbReference type="EMBL" id="MCJ2544300.1"/>
    </source>
</evidence>
<dbReference type="EMBL" id="JAFIRA010000056">
    <property type="protein sequence ID" value="MCJ2544300.1"/>
    <property type="molecule type" value="Genomic_DNA"/>
</dbReference>
<feature type="region of interest" description="Disordered" evidence="1">
    <location>
        <begin position="63"/>
        <end position="85"/>
    </location>
</feature>
<feature type="compositionally biased region" description="Acidic residues" evidence="1">
    <location>
        <begin position="73"/>
        <end position="85"/>
    </location>
</feature>
<accession>A0ABT0CFY7</accession>
<dbReference type="Proteomes" id="UP000830835">
    <property type="component" value="Unassembled WGS sequence"/>
</dbReference>
<comment type="caution">
    <text evidence="2">The sequence shown here is derived from an EMBL/GenBank/DDBJ whole genome shotgun (WGS) entry which is preliminary data.</text>
</comment>
<evidence type="ECO:0000256" key="1">
    <source>
        <dbReference type="SAM" id="MobiDB-lite"/>
    </source>
</evidence>